<feature type="compositionally biased region" description="Acidic residues" evidence="1">
    <location>
        <begin position="1391"/>
        <end position="1400"/>
    </location>
</feature>
<keyword evidence="5" id="KW-1185">Reference proteome</keyword>
<feature type="compositionally biased region" description="Basic residues" evidence="1">
    <location>
        <begin position="1235"/>
        <end position="1245"/>
    </location>
</feature>
<dbReference type="PROSITE" id="PS50003">
    <property type="entry name" value="PH_DOMAIN"/>
    <property type="match status" value="1"/>
</dbReference>
<reference evidence="4" key="2">
    <citation type="submission" date="2020-08" db="EMBL/GenBank/DDBJ databases">
        <title>Draft Genome Sequence of Cumin Blight Pathogen Alternaria burnsii.</title>
        <authorList>
            <person name="Feng Z."/>
        </authorList>
    </citation>
    <scope>NUCLEOTIDE SEQUENCE</scope>
    <source>
        <strain evidence="4">CBS107.38</strain>
    </source>
</reference>
<dbReference type="InterPro" id="IPR000904">
    <property type="entry name" value="Sec7_dom"/>
</dbReference>
<feature type="compositionally biased region" description="Polar residues" evidence="1">
    <location>
        <begin position="303"/>
        <end position="317"/>
    </location>
</feature>
<dbReference type="GO" id="GO:0005085">
    <property type="term" value="F:guanyl-nucleotide exchange factor activity"/>
    <property type="evidence" value="ECO:0007669"/>
    <property type="project" value="InterPro"/>
</dbReference>
<evidence type="ECO:0000256" key="1">
    <source>
        <dbReference type="SAM" id="MobiDB-lite"/>
    </source>
</evidence>
<feature type="region of interest" description="Disordered" evidence="1">
    <location>
        <begin position="1318"/>
        <end position="1434"/>
    </location>
</feature>
<dbReference type="InterPro" id="IPR035999">
    <property type="entry name" value="Sec7_dom_sf"/>
</dbReference>
<feature type="compositionally biased region" description="Basic and acidic residues" evidence="1">
    <location>
        <begin position="198"/>
        <end position="208"/>
    </location>
</feature>
<feature type="compositionally biased region" description="Polar residues" evidence="1">
    <location>
        <begin position="1034"/>
        <end position="1047"/>
    </location>
</feature>
<dbReference type="InterPro" id="IPR023394">
    <property type="entry name" value="Sec7_C_sf"/>
</dbReference>
<feature type="compositionally biased region" description="Basic and acidic residues" evidence="1">
    <location>
        <begin position="9"/>
        <end position="20"/>
    </location>
</feature>
<dbReference type="SUPFAM" id="SSF50729">
    <property type="entry name" value="PH domain-like"/>
    <property type="match status" value="1"/>
</dbReference>
<feature type="domain" description="SEC7" evidence="3">
    <location>
        <begin position="436"/>
        <end position="642"/>
    </location>
</feature>
<feature type="compositionally biased region" description="Basic and acidic residues" evidence="1">
    <location>
        <begin position="215"/>
        <end position="227"/>
    </location>
</feature>
<feature type="compositionally biased region" description="Low complexity" evidence="1">
    <location>
        <begin position="1165"/>
        <end position="1177"/>
    </location>
</feature>
<evidence type="ECO:0000313" key="5">
    <source>
        <dbReference type="Proteomes" id="UP000596902"/>
    </source>
</evidence>
<dbReference type="RefSeq" id="XP_038782588.1">
    <property type="nucleotide sequence ID" value="XM_038934787.1"/>
</dbReference>
<gene>
    <name evidence="4" type="ORF">GT037_009740</name>
</gene>
<feature type="compositionally biased region" description="Pro residues" evidence="1">
    <location>
        <begin position="124"/>
        <end position="136"/>
    </location>
</feature>
<comment type="caution">
    <text evidence="4">The sequence shown here is derived from an EMBL/GenBank/DDBJ whole genome shotgun (WGS) entry which is preliminary data.</text>
</comment>
<dbReference type="SUPFAM" id="SSF48425">
    <property type="entry name" value="Sec7 domain"/>
    <property type="match status" value="1"/>
</dbReference>
<feature type="compositionally biased region" description="Basic and acidic residues" evidence="1">
    <location>
        <begin position="112"/>
        <end position="122"/>
    </location>
</feature>
<protein>
    <submittedName>
        <fullName evidence="4">Protein transport protein sec73</fullName>
    </submittedName>
</protein>
<dbReference type="Pfam" id="PF01369">
    <property type="entry name" value="Sec7"/>
    <property type="match status" value="1"/>
</dbReference>
<evidence type="ECO:0000259" key="2">
    <source>
        <dbReference type="PROSITE" id="PS50003"/>
    </source>
</evidence>
<dbReference type="PANTHER" id="PTHR10663:SF405">
    <property type="entry name" value="ARF GUANINE NUCLEOTIDE EXCHANGE FACTOR SYT1"/>
    <property type="match status" value="1"/>
</dbReference>
<dbReference type="SMART" id="SM00222">
    <property type="entry name" value="Sec7"/>
    <property type="match status" value="1"/>
</dbReference>
<name>A0A8H7B056_9PLEO</name>
<feature type="compositionally biased region" description="Low complexity" evidence="1">
    <location>
        <begin position="1048"/>
        <end position="1059"/>
    </location>
</feature>
<dbReference type="Proteomes" id="UP000596902">
    <property type="component" value="Unassembled WGS sequence"/>
</dbReference>
<feature type="region of interest" description="Disordered" evidence="1">
    <location>
        <begin position="357"/>
        <end position="429"/>
    </location>
</feature>
<proteinExistence type="predicted"/>
<feature type="compositionally biased region" description="Acidic residues" evidence="1">
    <location>
        <begin position="70"/>
        <end position="80"/>
    </location>
</feature>
<feature type="compositionally biased region" description="Low complexity" evidence="1">
    <location>
        <begin position="228"/>
        <end position="254"/>
    </location>
</feature>
<feature type="compositionally biased region" description="Low complexity" evidence="1">
    <location>
        <begin position="458"/>
        <end position="467"/>
    </location>
</feature>
<feature type="compositionally biased region" description="Polar residues" evidence="1">
    <location>
        <begin position="1408"/>
        <end position="1418"/>
    </location>
</feature>
<feature type="compositionally biased region" description="Polar residues" evidence="1">
    <location>
        <begin position="371"/>
        <end position="386"/>
    </location>
</feature>
<feature type="compositionally biased region" description="Basic residues" evidence="1">
    <location>
        <begin position="186"/>
        <end position="197"/>
    </location>
</feature>
<feature type="compositionally biased region" description="Low complexity" evidence="1">
    <location>
        <begin position="388"/>
        <end position="399"/>
    </location>
</feature>
<dbReference type="GeneID" id="62207965"/>
<evidence type="ECO:0000259" key="3">
    <source>
        <dbReference type="PROSITE" id="PS50190"/>
    </source>
</evidence>
<dbReference type="PROSITE" id="PS50190">
    <property type="entry name" value="SEC7"/>
    <property type="match status" value="1"/>
</dbReference>
<feature type="compositionally biased region" description="Polar residues" evidence="1">
    <location>
        <begin position="1115"/>
        <end position="1131"/>
    </location>
</feature>
<dbReference type="CDD" id="cd00821">
    <property type="entry name" value="PH"/>
    <property type="match status" value="1"/>
</dbReference>
<reference evidence="4" key="1">
    <citation type="submission" date="2020-01" db="EMBL/GenBank/DDBJ databases">
        <authorList>
            <person name="Feng Z.H.Z."/>
        </authorList>
    </citation>
    <scope>NUCLEOTIDE SEQUENCE</scope>
    <source>
        <strain evidence="4">CBS107.38</strain>
    </source>
</reference>
<feature type="domain" description="PH" evidence="2">
    <location>
        <begin position="759"/>
        <end position="886"/>
    </location>
</feature>
<dbReference type="PANTHER" id="PTHR10663">
    <property type="entry name" value="GUANYL-NUCLEOTIDE EXCHANGE FACTOR"/>
    <property type="match status" value="1"/>
</dbReference>
<evidence type="ECO:0000313" key="4">
    <source>
        <dbReference type="EMBL" id="KAF7672230.1"/>
    </source>
</evidence>
<feature type="compositionally biased region" description="Polar residues" evidence="1">
    <location>
        <begin position="1072"/>
        <end position="1098"/>
    </location>
</feature>
<feature type="region of interest" description="Disordered" evidence="1">
    <location>
        <begin position="441"/>
        <end position="468"/>
    </location>
</feature>
<dbReference type="Gene3D" id="1.10.1000.11">
    <property type="entry name" value="Arf Nucleotide-binding Site Opener,domain 2"/>
    <property type="match status" value="1"/>
</dbReference>
<accession>A0A8H7B056</accession>
<feature type="compositionally biased region" description="Basic and acidic residues" evidence="1">
    <location>
        <begin position="1380"/>
        <end position="1390"/>
    </location>
</feature>
<feature type="region of interest" description="Disordered" evidence="1">
    <location>
        <begin position="1"/>
        <end position="345"/>
    </location>
</feature>
<feature type="compositionally biased region" description="Basic and acidic residues" evidence="1">
    <location>
        <begin position="28"/>
        <end position="41"/>
    </location>
</feature>
<feature type="region of interest" description="Disordered" evidence="1">
    <location>
        <begin position="1033"/>
        <end position="1290"/>
    </location>
</feature>
<dbReference type="SMART" id="SM00233">
    <property type="entry name" value="PH"/>
    <property type="match status" value="1"/>
</dbReference>
<dbReference type="GO" id="GO:0032012">
    <property type="term" value="P:regulation of ARF protein signal transduction"/>
    <property type="evidence" value="ECO:0007669"/>
    <property type="project" value="InterPro"/>
</dbReference>
<dbReference type="InterPro" id="IPR011993">
    <property type="entry name" value="PH-like_dom_sf"/>
</dbReference>
<dbReference type="Gene3D" id="2.30.29.30">
    <property type="entry name" value="Pleckstrin-homology domain (PH domain)/Phosphotyrosine-binding domain (PTB)"/>
    <property type="match status" value="1"/>
</dbReference>
<sequence>MPLRSLRPGRSERDLKRRSTLDPAGFFKRADKDARFDRSAENLDPGRIAASEDGYRPTSTDIARPSTGHDDDDDDDDDDSPPSPPVQEHTPNTKRFSLMRFRHASDPQLSAKAKEHAARDDDAPPVPRVPGNPAPPAIITTAPTVADHEDEDKTPPKRSRMQQFALRRRSFDPSTFDKPTTLRKSMEKKRKPLGFKKSHGDLLDEKARASTSSQRRPDVLAESRESAESTTSLAPPTRASESSRSDGSSGGHISFESTPRPAHPARVGSGRFGFGRRKQRASLFPLPMKIEPPQFPDTAPATPRQSTGARSSASIHHSPTESPPLTARRFTHGESGAQTPPVPSASQVALAAGALNLASSGPGTLFRNDSYRSTRSARTSPNNNGSARMGLRGRSSTMGSMGGRSDGAGSPTPPGGPSGRNSTSTAGRSSFSNLFGLSSRFRQNSEPHSPRHASPAHGLLGSSGLSSHQNSMNISRETLILPDREEGETPGRYLEKIEANNFDKSVVASYLSKTDDPFLLAVLRSYMRKFAFFGDPIDMAIRKLLMQVELPKETQQIDRVLQGFADRYHECNPGIYINTDKAYFISFSIIILHTDVFNKNNKRKMQRPDYIKNSSCDGVSADVLGCFYDNIVYTPFIHIEDEVDLKNITSKKSKRTAVLKGPMNDPARKAAKEPIDPYTLIFEGKLDALRPTIRDVMQLDDPYNYTGTTATLDTKNVYKLFSKYGVIQIVSSRSRPEAFMSDAAQENPFGTSVGIVEMPVTKVGVLWRKDTKKKKARSPWQEWGAVLTRSGLSLFRNSTWTKNLMSQHDQHLKRGETGPVVFQPALPDFKQDHIIPMDGAVALVDNTYKKHKNAFVMFSKAGEETFLADSEKDLNEWLGVLNYTAAFETLGVRSRGMIGGLYEGQKNRGMRRLESSHSTKTIPTATGDVTIQSGKIDSQFATQMMNARKDLMQVRITESEDRLTNAIKELEARLRDARHLQILAPIQPKTRELVIHAAGRLSAKLKWIRIDIWRMKCHRDILAQELEDERQGIVEQQAQSDRASEPTQAQQPQLSPQQSNRTSKVSGLARLTSKTSSMTSGPKQVPLSPTSSARPGTKSSRDTDFGGDETFKTPPETTQSSPKDPSAQFQASPMLFCPSTSDRRSSFASSSAQSPRMYPSDHRPSISTTGDGTLGSDSDSDSDDDSRYATPPPGEVGDLEPRTPEPTPFEGTQPESAIDVDYEQSLAALTGSPRSRTKQRRSLHRTLRESRGSSSHRRGHKGRDSASTITSESTEGDGGLARSKGSFTVHGKKASVIQFGGDWHNTTAEERLKTVKQLQEAAEAVSPDERDGSVFSNGTAGALSPGSDGNEPLYVCKMSADTTKSRHVSSQTITPANFRESFRIDQHDSDGESDMSDIAEETQRTSDDQPTMKGQSPITEHVERPIHSPRTTTA</sequence>
<dbReference type="EMBL" id="JAAABM010000017">
    <property type="protein sequence ID" value="KAF7672230.1"/>
    <property type="molecule type" value="Genomic_DNA"/>
</dbReference>
<dbReference type="InterPro" id="IPR001849">
    <property type="entry name" value="PH_domain"/>
</dbReference>
<organism evidence="4 5">
    <name type="scientific">Alternaria burnsii</name>
    <dbReference type="NCBI Taxonomy" id="1187904"/>
    <lineage>
        <taxon>Eukaryota</taxon>
        <taxon>Fungi</taxon>
        <taxon>Dikarya</taxon>
        <taxon>Ascomycota</taxon>
        <taxon>Pezizomycotina</taxon>
        <taxon>Dothideomycetes</taxon>
        <taxon>Pleosporomycetidae</taxon>
        <taxon>Pleosporales</taxon>
        <taxon>Pleosporineae</taxon>
        <taxon>Pleosporaceae</taxon>
        <taxon>Alternaria</taxon>
        <taxon>Alternaria sect. Alternaria</taxon>
    </lineage>
</organism>
<dbReference type="CDD" id="cd00171">
    <property type="entry name" value="Sec7"/>
    <property type="match status" value="1"/>
</dbReference>